<dbReference type="GO" id="GO:0009847">
    <property type="term" value="P:spore germination"/>
    <property type="evidence" value="ECO:0007669"/>
    <property type="project" value="InterPro"/>
</dbReference>
<dbReference type="Proteomes" id="UP000278746">
    <property type="component" value="Unassembled WGS sequence"/>
</dbReference>
<feature type="domain" description="Spore germination GerAC-like C-terminal" evidence="8">
    <location>
        <begin position="200"/>
        <end position="367"/>
    </location>
</feature>
<dbReference type="Gene3D" id="3.30.300.210">
    <property type="entry name" value="Nutrient germinant receptor protein C, domain 3"/>
    <property type="match status" value="1"/>
</dbReference>
<keyword evidence="6" id="KW-0564">Palmitate</keyword>
<evidence type="ECO:0000259" key="9">
    <source>
        <dbReference type="Pfam" id="PF25198"/>
    </source>
</evidence>
<dbReference type="PANTHER" id="PTHR35789">
    <property type="entry name" value="SPORE GERMINATION PROTEIN B3"/>
    <property type="match status" value="1"/>
</dbReference>
<dbReference type="Pfam" id="PF25198">
    <property type="entry name" value="Spore_GerAC_N"/>
    <property type="match status" value="1"/>
</dbReference>
<accession>A0A3M7TVM6</accession>
<evidence type="ECO:0000313" key="10">
    <source>
        <dbReference type="EMBL" id="RNA68814.1"/>
    </source>
</evidence>
<dbReference type="InterPro" id="IPR008844">
    <property type="entry name" value="Spore_GerAC-like"/>
</dbReference>
<evidence type="ECO:0000256" key="5">
    <source>
        <dbReference type="ARBA" id="ARBA00023136"/>
    </source>
</evidence>
<evidence type="ECO:0000256" key="1">
    <source>
        <dbReference type="ARBA" id="ARBA00004635"/>
    </source>
</evidence>
<sequence length="370" mass="41514">MKTVRQFSLCILCLILLSGCWDSRQLRDITIAKSAGLDLMEDGLYQSTLTSPVPSKREAPERTEVVSGLGHTVREARMALDNKVSERIDIARLRVIVIGRDLAEESLYNPIDVMYRDPRGSLGAKIAIFNGMAQDIISKDLPDKPRTSEFIADLLETAEENSIVENLNVQLICPIMFDPGQDMVIPLMELNEEDESSLVGNALFNGEKMTGTLSPEDSVLLNLMKNVRGRNTFLTEKVSEENAETEEFITLLVREADRNLKVDVNHAAKSVTAEVNLTMKVKVIEYPKDELHDPANVAMLNERLGRAFTAEAEQIFETLQEANCDALGIGRRVIAFHNQFWRENDWNEVYPDITIKPNVTVEIISHGIIN</sequence>
<dbReference type="InterPro" id="IPR057336">
    <property type="entry name" value="GerAC_N"/>
</dbReference>
<comment type="similarity">
    <text evidence="2">Belongs to the GerABKC lipoprotein family.</text>
</comment>
<evidence type="ECO:0000256" key="2">
    <source>
        <dbReference type="ARBA" id="ARBA00007886"/>
    </source>
</evidence>
<evidence type="ECO:0000256" key="4">
    <source>
        <dbReference type="ARBA" id="ARBA00022729"/>
    </source>
</evidence>
<dbReference type="PANTHER" id="PTHR35789:SF1">
    <property type="entry name" value="SPORE GERMINATION PROTEIN B3"/>
    <property type="match status" value="1"/>
</dbReference>
<dbReference type="RefSeq" id="WP_122896339.1">
    <property type="nucleotide sequence ID" value="NZ_RHIB01000001.1"/>
</dbReference>
<name>A0A3M7TVM6_9BACI</name>
<dbReference type="EMBL" id="RHIB01000001">
    <property type="protein sequence ID" value="RNA68814.1"/>
    <property type="molecule type" value="Genomic_DNA"/>
</dbReference>
<dbReference type="GO" id="GO:0016020">
    <property type="term" value="C:membrane"/>
    <property type="evidence" value="ECO:0007669"/>
    <property type="project" value="UniProtKB-SubCell"/>
</dbReference>
<feature type="domain" description="Spore germination protein N-terminal" evidence="9">
    <location>
        <begin position="22"/>
        <end position="189"/>
    </location>
</feature>
<protein>
    <submittedName>
        <fullName evidence="10">Ger(X)C family spore germination protein</fullName>
    </submittedName>
</protein>
<comment type="caution">
    <text evidence="10">The sequence shown here is derived from an EMBL/GenBank/DDBJ whole genome shotgun (WGS) entry which is preliminary data.</text>
</comment>
<dbReference type="InterPro" id="IPR046953">
    <property type="entry name" value="Spore_GerAC-like_C"/>
</dbReference>
<evidence type="ECO:0000313" key="11">
    <source>
        <dbReference type="Proteomes" id="UP000278746"/>
    </source>
</evidence>
<gene>
    <name evidence="10" type="ORF">EBO34_02280</name>
</gene>
<organism evidence="10 11">
    <name type="scientific">Alteribacter keqinensis</name>
    <dbReference type="NCBI Taxonomy" id="2483800"/>
    <lineage>
        <taxon>Bacteria</taxon>
        <taxon>Bacillati</taxon>
        <taxon>Bacillota</taxon>
        <taxon>Bacilli</taxon>
        <taxon>Bacillales</taxon>
        <taxon>Bacillaceae</taxon>
        <taxon>Alteribacter</taxon>
    </lineage>
</organism>
<comment type="subcellular location">
    <subcellularLocation>
        <location evidence="1">Membrane</location>
        <topology evidence="1">Lipid-anchor</topology>
    </subcellularLocation>
</comment>
<dbReference type="NCBIfam" id="TIGR02887">
    <property type="entry name" value="spore_ger_x_C"/>
    <property type="match status" value="1"/>
</dbReference>
<keyword evidence="11" id="KW-1185">Reference proteome</keyword>
<dbReference type="OrthoDB" id="2370124at2"/>
<keyword evidence="7" id="KW-0449">Lipoprotein</keyword>
<evidence type="ECO:0000259" key="8">
    <source>
        <dbReference type="Pfam" id="PF05504"/>
    </source>
</evidence>
<keyword evidence="4" id="KW-0732">Signal</keyword>
<dbReference type="AlphaFoldDB" id="A0A3M7TVM6"/>
<evidence type="ECO:0000256" key="3">
    <source>
        <dbReference type="ARBA" id="ARBA00022544"/>
    </source>
</evidence>
<keyword evidence="5" id="KW-0472">Membrane</keyword>
<keyword evidence="3" id="KW-0309">Germination</keyword>
<proteinExistence type="inferred from homology"/>
<dbReference type="InterPro" id="IPR038501">
    <property type="entry name" value="Spore_GerAC_C_sf"/>
</dbReference>
<dbReference type="Pfam" id="PF05504">
    <property type="entry name" value="Spore_GerAC"/>
    <property type="match status" value="1"/>
</dbReference>
<reference evidence="10 11" key="1">
    <citation type="submission" date="2018-10" db="EMBL/GenBank/DDBJ databases">
        <title>Bacillus Keqinensis sp. nov., a moderately halophilic bacterium isolated from a saline-alkaline lake.</title>
        <authorList>
            <person name="Wang H."/>
        </authorList>
    </citation>
    <scope>NUCLEOTIDE SEQUENCE [LARGE SCALE GENOMIC DNA]</scope>
    <source>
        <strain evidence="10 11">KQ-3</strain>
    </source>
</reference>
<evidence type="ECO:0000256" key="6">
    <source>
        <dbReference type="ARBA" id="ARBA00023139"/>
    </source>
</evidence>
<evidence type="ECO:0000256" key="7">
    <source>
        <dbReference type="ARBA" id="ARBA00023288"/>
    </source>
</evidence>
<dbReference type="PROSITE" id="PS51257">
    <property type="entry name" value="PROKAR_LIPOPROTEIN"/>
    <property type="match status" value="1"/>
</dbReference>